<evidence type="ECO:0000256" key="1">
    <source>
        <dbReference type="SAM" id="Phobius"/>
    </source>
</evidence>
<organism evidence="2">
    <name type="scientific">marine sediment metagenome</name>
    <dbReference type="NCBI Taxonomy" id="412755"/>
    <lineage>
        <taxon>unclassified sequences</taxon>
        <taxon>metagenomes</taxon>
        <taxon>ecological metagenomes</taxon>
    </lineage>
</organism>
<evidence type="ECO:0000313" key="2">
    <source>
        <dbReference type="EMBL" id="KKL85693.1"/>
    </source>
</evidence>
<accession>A0A0F9FHC9</accession>
<feature type="transmembrane region" description="Helical" evidence="1">
    <location>
        <begin position="12"/>
        <end position="32"/>
    </location>
</feature>
<protein>
    <submittedName>
        <fullName evidence="2">Uncharacterized protein</fullName>
    </submittedName>
</protein>
<reference evidence="2" key="1">
    <citation type="journal article" date="2015" name="Nature">
        <title>Complex archaea that bridge the gap between prokaryotes and eukaryotes.</title>
        <authorList>
            <person name="Spang A."/>
            <person name="Saw J.H."/>
            <person name="Jorgensen S.L."/>
            <person name="Zaremba-Niedzwiedzka K."/>
            <person name="Martijn J."/>
            <person name="Lind A.E."/>
            <person name="van Eijk R."/>
            <person name="Schleper C."/>
            <person name="Guy L."/>
            <person name="Ettema T.J."/>
        </authorList>
    </citation>
    <scope>NUCLEOTIDE SEQUENCE</scope>
</reference>
<dbReference type="AlphaFoldDB" id="A0A0F9FHC9"/>
<name>A0A0F9FHC9_9ZZZZ</name>
<keyword evidence="1" id="KW-0472">Membrane</keyword>
<gene>
    <name evidence="2" type="ORF">LCGC14_1952200</name>
</gene>
<dbReference type="EMBL" id="LAZR01021335">
    <property type="protein sequence ID" value="KKL85693.1"/>
    <property type="molecule type" value="Genomic_DNA"/>
</dbReference>
<keyword evidence="1" id="KW-1133">Transmembrane helix</keyword>
<sequence length="82" mass="8512">MQALMESIQATVIVGILMGASAMGTILTALLVGPGWALGVAGVSQAGITILFLIVVVHLGRICRNLESTETNTIHSQQKAQP</sequence>
<proteinExistence type="predicted"/>
<feature type="transmembrane region" description="Helical" evidence="1">
    <location>
        <begin position="38"/>
        <end position="59"/>
    </location>
</feature>
<comment type="caution">
    <text evidence="2">The sequence shown here is derived from an EMBL/GenBank/DDBJ whole genome shotgun (WGS) entry which is preliminary data.</text>
</comment>
<keyword evidence="1" id="KW-0812">Transmembrane</keyword>